<dbReference type="InterPro" id="IPR026001">
    <property type="entry name" value="Abi-like_C"/>
</dbReference>
<organism evidence="2 3">
    <name type="scientific">Nitrospira defluvii</name>
    <dbReference type="NCBI Taxonomy" id="330214"/>
    <lineage>
        <taxon>Bacteria</taxon>
        <taxon>Pseudomonadati</taxon>
        <taxon>Nitrospirota</taxon>
        <taxon>Nitrospiria</taxon>
        <taxon>Nitrospirales</taxon>
        <taxon>Nitrospiraceae</taxon>
        <taxon>Nitrospira</taxon>
    </lineage>
</organism>
<proteinExistence type="predicted"/>
<sequence>MGDMSFINDFRMHGAREAMASGMVHIEEQVKGLERSVTENPGLAFDLAKTLVESTCKTILSERKIAFSPDDDLPKLFKMVSKHLPFLPELSANEADARRRLSQTLGGLHTSLVGVCELRNSYGFASHGSETQRPVMAGAQAILAAQAADTIIGFLHRVHRQNTVAVTPARVTYEQNQDFNEYVDFANDPIQIFHLEYKASEVLFNVDKEAYRDLLANYSSDEADQDNPVVKSEPSETVQ</sequence>
<name>A0ABN7MA79_9BACT</name>
<feature type="domain" description="Abortive infection protein-like C-terminal" evidence="1">
    <location>
        <begin position="74"/>
        <end position="156"/>
    </location>
</feature>
<protein>
    <submittedName>
        <fullName evidence="2">Abi_C domain-containing protein</fullName>
    </submittedName>
</protein>
<dbReference type="Proteomes" id="UP000675880">
    <property type="component" value="Unassembled WGS sequence"/>
</dbReference>
<evidence type="ECO:0000313" key="3">
    <source>
        <dbReference type="Proteomes" id="UP000675880"/>
    </source>
</evidence>
<dbReference type="EMBL" id="CAJNBJ010000020">
    <property type="protein sequence ID" value="CAE6794191.1"/>
    <property type="molecule type" value="Genomic_DNA"/>
</dbReference>
<keyword evidence="3" id="KW-1185">Reference proteome</keyword>
<reference evidence="2 3" key="1">
    <citation type="submission" date="2021-02" db="EMBL/GenBank/DDBJ databases">
        <authorList>
            <person name="Han P."/>
        </authorList>
    </citation>
    <scope>NUCLEOTIDE SEQUENCE [LARGE SCALE GENOMIC DNA]</scope>
    <source>
        <strain evidence="2">Candidatus Nitrospira sp. ZN2</strain>
    </source>
</reference>
<comment type="caution">
    <text evidence="2">The sequence shown here is derived from an EMBL/GenBank/DDBJ whole genome shotgun (WGS) entry which is preliminary data.</text>
</comment>
<evidence type="ECO:0000259" key="1">
    <source>
        <dbReference type="Pfam" id="PF14355"/>
    </source>
</evidence>
<accession>A0ABN7MA79</accession>
<evidence type="ECO:0000313" key="2">
    <source>
        <dbReference type="EMBL" id="CAE6794191.1"/>
    </source>
</evidence>
<gene>
    <name evidence="2" type="ORF">NSPZN2_70011</name>
</gene>
<dbReference type="Pfam" id="PF14355">
    <property type="entry name" value="Abi_C"/>
    <property type="match status" value="1"/>
</dbReference>